<keyword evidence="1 4" id="KW-0489">Methyltransferase</keyword>
<keyword evidence="3 4" id="KW-0949">S-adenosyl-L-methionine</keyword>
<feature type="binding site" evidence="4">
    <location>
        <position position="257"/>
    </location>
    <ligand>
        <name>S-adenosyl-L-methionine</name>
        <dbReference type="ChEBI" id="CHEBI:59789"/>
    </ligand>
</feature>
<evidence type="ECO:0000256" key="2">
    <source>
        <dbReference type="ARBA" id="ARBA00022679"/>
    </source>
</evidence>
<dbReference type="SUPFAM" id="SSF50249">
    <property type="entry name" value="Nucleic acid-binding proteins"/>
    <property type="match status" value="1"/>
</dbReference>
<protein>
    <submittedName>
        <fullName evidence="7">RNA methyltransferase</fullName>
    </submittedName>
</protein>
<dbReference type="Pfam" id="PF05958">
    <property type="entry name" value="tRNA_U5-meth_tr"/>
    <property type="match status" value="1"/>
</dbReference>
<feature type="binding site" evidence="4">
    <location>
        <position position="366"/>
    </location>
    <ligand>
        <name>S-adenosyl-L-methionine</name>
        <dbReference type="ChEBI" id="CHEBI:59789"/>
    </ligand>
</feature>
<dbReference type="InterPro" id="IPR012340">
    <property type="entry name" value="NA-bd_OB-fold"/>
</dbReference>
<dbReference type="Pfam" id="PF01938">
    <property type="entry name" value="TRAM"/>
    <property type="match status" value="1"/>
</dbReference>
<evidence type="ECO:0000256" key="4">
    <source>
        <dbReference type="PROSITE-ProRule" id="PRU01024"/>
    </source>
</evidence>
<evidence type="ECO:0000256" key="5">
    <source>
        <dbReference type="PROSITE-ProRule" id="PRU10015"/>
    </source>
</evidence>
<feature type="binding site" evidence="4">
    <location>
        <position position="325"/>
    </location>
    <ligand>
        <name>S-adenosyl-L-methionine</name>
        <dbReference type="ChEBI" id="CHEBI:59789"/>
    </ligand>
</feature>
<reference evidence="7 8" key="1">
    <citation type="submission" date="2017-05" db="EMBL/GenBank/DDBJ databases">
        <title>Complete genome sequence of Corynebacterium striatum KC-Na-1 isolated from Neophocaena asiaeorientalis in Korea.</title>
        <authorList>
            <person name="Kim J.H."/>
            <person name="Lee K."/>
        </authorList>
    </citation>
    <scope>NUCLEOTIDE SEQUENCE [LARGE SCALE GENOMIC DNA]</scope>
    <source>
        <strain evidence="7 8">KC-Na-01</strain>
    </source>
</reference>
<dbReference type="RefSeq" id="WP_086891265.1">
    <property type="nucleotide sequence ID" value="NZ_CP021252.1"/>
</dbReference>
<dbReference type="InterPro" id="IPR010280">
    <property type="entry name" value="U5_MeTrfase_fam"/>
</dbReference>
<feature type="binding site" evidence="4">
    <location>
        <position position="291"/>
    </location>
    <ligand>
        <name>S-adenosyl-L-methionine</name>
        <dbReference type="ChEBI" id="CHEBI:59789"/>
    </ligand>
</feature>
<keyword evidence="2 4" id="KW-0808">Transferase</keyword>
<dbReference type="GO" id="GO:0070475">
    <property type="term" value="P:rRNA base methylation"/>
    <property type="evidence" value="ECO:0007669"/>
    <property type="project" value="TreeGrafter"/>
</dbReference>
<dbReference type="SUPFAM" id="SSF53335">
    <property type="entry name" value="S-adenosyl-L-methionine-dependent methyltransferases"/>
    <property type="match status" value="1"/>
</dbReference>
<dbReference type="GO" id="GO:0070041">
    <property type="term" value="F:rRNA (uridine-C5-)-methyltransferase activity"/>
    <property type="evidence" value="ECO:0007669"/>
    <property type="project" value="TreeGrafter"/>
</dbReference>
<organism evidence="7 8">
    <name type="scientific">Corynebacterium striatum</name>
    <dbReference type="NCBI Taxonomy" id="43770"/>
    <lineage>
        <taxon>Bacteria</taxon>
        <taxon>Bacillati</taxon>
        <taxon>Actinomycetota</taxon>
        <taxon>Actinomycetes</taxon>
        <taxon>Mycobacteriales</taxon>
        <taxon>Corynebacteriaceae</taxon>
        <taxon>Corynebacterium</taxon>
    </lineage>
</organism>
<dbReference type="InterPro" id="IPR029063">
    <property type="entry name" value="SAM-dependent_MTases_sf"/>
</dbReference>
<dbReference type="PROSITE" id="PS50926">
    <property type="entry name" value="TRAM"/>
    <property type="match status" value="1"/>
</dbReference>
<dbReference type="PROSITE" id="PS51687">
    <property type="entry name" value="SAM_MT_RNA_M5U"/>
    <property type="match status" value="1"/>
</dbReference>
<comment type="similarity">
    <text evidence="4">Belongs to the class I-like SAM-binding methyltransferase superfamily. RNA M5U methyltransferase family.</text>
</comment>
<dbReference type="EMBL" id="CP021252">
    <property type="protein sequence ID" value="ART21158.1"/>
    <property type="molecule type" value="Genomic_DNA"/>
</dbReference>
<dbReference type="Gene3D" id="2.40.50.140">
    <property type="entry name" value="Nucleic acid-binding proteins"/>
    <property type="match status" value="1"/>
</dbReference>
<name>A0A2Z2J7I5_CORST</name>
<evidence type="ECO:0000259" key="6">
    <source>
        <dbReference type="PROSITE" id="PS50926"/>
    </source>
</evidence>
<feature type="active site" description="Nucleophile" evidence="4">
    <location>
        <position position="393"/>
    </location>
</feature>
<sequence>MTSPRTHSEFHESESGPFKGEELLLGVERMAHGGVGIAHAEDGRVVFVPGAFSGDKVRVVARKVKKSFIDSELVDVVEAGSLRVASSCPAAARGAGCCDFHELDPSKEADIKVEVLIDQLRRVAKLDDSELAVLDVVAQELSPQRGWRTRVRLGVDKQGRAGLRKKSSTELVTDVACTQLVPGLVEGIVGADARRFTPGAEVIAVIDSAGNRHVVESRRAPRGRRAETVLDVVEGSGDVVQAAYGHEFHFPATAFWQAHSSAPDSYTQLVRDWFTASSADPAMPAVAWDLYGGVGLFVPALHDALADTASLGRPQAQAPKIYSVDYSPAAAAHTQESLAAYDVSFRNAKVEACAAQLPAPGYVVLDPPRTGAGDEVVLAVAQAGPRSVVHVGCDPATFARDLKAWKEAGYALKRLTMVNAFPGTHHFETMALLQPAS</sequence>
<dbReference type="KEGG" id="cstr:CBE89_06340"/>
<evidence type="ECO:0000256" key="1">
    <source>
        <dbReference type="ARBA" id="ARBA00022603"/>
    </source>
</evidence>
<dbReference type="AlphaFoldDB" id="A0A2Z2J7I5"/>
<dbReference type="Gene3D" id="3.40.50.150">
    <property type="entry name" value="Vaccinia Virus protein VP39"/>
    <property type="match status" value="1"/>
</dbReference>
<proteinExistence type="inferred from homology"/>
<dbReference type="Proteomes" id="UP000250197">
    <property type="component" value="Chromosome"/>
</dbReference>
<dbReference type="PANTHER" id="PTHR11061">
    <property type="entry name" value="RNA M5U METHYLTRANSFERASE"/>
    <property type="match status" value="1"/>
</dbReference>
<feature type="domain" description="TRAM" evidence="6">
    <location>
        <begin position="16"/>
        <end position="75"/>
    </location>
</feature>
<accession>A0A2Z2J7I5</accession>
<feature type="active site" evidence="5">
    <location>
        <position position="393"/>
    </location>
</feature>
<dbReference type="PROSITE" id="PS01230">
    <property type="entry name" value="TRMA_1"/>
    <property type="match status" value="1"/>
</dbReference>
<gene>
    <name evidence="7" type="ORF">CBE89_06340</name>
</gene>
<evidence type="ECO:0000256" key="3">
    <source>
        <dbReference type="ARBA" id="ARBA00022691"/>
    </source>
</evidence>
<dbReference type="PANTHER" id="PTHR11061:SF30">
    <property type="entry name" value="TRNA (URACIL(54)-C(5))-METHYLTRANSFERASE"/>
    <property type="match status" value="1"/>
</dbReference>
<dbReference type="InterPro" id="IPR030390">
    <property type="entry name" value="MeTrfase_TrmA_AS"/>
</dbReference>
<dbReference type="InterPro" id="IPR002792">
    <property type="entry name" value="TRAM_dom"/>
</dbReference>
<evidence type="ECO:0000313" key="8">
    <source>
        <dbReference type="Proteomes" id="UP000250197"/>
    </source>
</evidence>
<evidence type="ECO:0000313" key="7">
    <source>
        <dbReference type="EMBL" id="ART21158.1"/>
    </source>
</evidence>